<organism evidence="2 3">
    <name type="scientific">Candidatus Magnetoglobus multicellularis str. Araruama</name>
    <dbReference type="NCBI Taxonomy" id="890399"/>
    <lineage>
        <taxon>Bacteria</taxon>
        <taxon>Pseudomonadati</taxon>
        <taxon>Thermodesulfobacteriota</taxon>
        <taxon>Desulfobacteria</taxon>
        <taxon>Desulfobacterales</taxon>
        <taxon>Desulfobacteraceae</taxon>
        <taxon>Candidatus Magnetoglobus</taxon>
    </lineage>
</organism>
<reference evidence="3" key="1">
    <citation type="submission" date="2012-11" db="EMBL/GenBank/DDBJ databases">
        <authorList>
            <person name="Lucero-Rivera Y.E."/>
            <person name="Tovar-Ramirez D."/>
        </authorList>
    </citation>
    <scope>NUCLEOTIDE SEQUENCE [LARGE SCALE GENOMIC DNA]</scope>
    <source>
        <strain evidence="3">Araruama</strain>
    </source>
</reference>
<protein>
    <recommendedName>
        <fullName evidence="1">DUF7840 domain-containing protein</fullName>
    </recommendedName>
</protein>
<evidence type="ECO:0000313" key="3">
    <source>
        <dbReference type="Proteomes" id="UP000189670"/>
    </source>
</evidence>
<name>A0A1V1PC03_9BACT</name>
<evidence type="ECO:0000259" key="1">
    <source>
        <dbReference type="Pfam" id="PF25222"/>
    </source>
</evidence>
<sequence length="216" mass="24976">MDTIKAVKSAGLVEKIVYRPSKATTIKHKYNNLTKTEIKLAHEFITGKQDINTLLKSKIAHERKVRINDYVIAFIQYRFVKRKLSRCDYQKVLLQALKVRSKLGQVSQDFYTIKPPVSPDNVHATRRMNIGTGFHDSQLFHEFSYRFAFSDLIDTDYEKDLGIQIELGRTTLRYDTDDHQLQLTSFAIADIVSLVPYDENFGSFSWKASFGLSQKK</sequence>
<dbReference type="InterPro" id="IPR057162">
    <property type="entry name" value="DUF7840"/>
</dbReference>
<proteinExistence type="predicted"/>
<accession>A0A1V1PC03</accession>
<comment type="caution">
    <text evidence="2">The sequence shown here is derived from an EMBL/GenBank/DDBJ whole genome shotgun (WGS) entry which is preliminary data.</text>
</comment>
<dbReference type="Proteomes" id="UP000189670">
    <property type="component" value="Unassembled WGS sequence"/>
</dbReference>
<dbReference type="EMBL" id="ATBP01000163">
    <property type="protein sequence ID" value="ETR72303.1"/>
    <property type="molecule type" value="Genomic_DNA"/>
</dbReference>
<feature type="domain" description="DUF7840" evidence="1">
    <location>
        <begin position="116"/>
        <end position="215"/>
    </location>
</feature>
<evidence type="ECO:0000313" key="2">
    <source>
        <dbReference type="EMBL" id="ETR72303.1"/>
    </source>
</evidence>
<gene>
    <name evidence="2" type="ORF">OMM_01828</name>
</gene>
<dbReference type="Pfam" id="PF25222">
    <property type="entry name" value="DUF7840"/>
    <property type="match status" value="1"/>
</dbReference>
<dbReference type="AlphaFoldDB" id="A0A1V1PC03"/>